<evidence type="ECO:0000313" key="1">
    <source>
        <dbReference type="EMBL" id="KAI6646000.1"/>
    </source>
</evidence>
<reference evidence="1 2" key="1">
    <citation type="journal article" date="2023" name="BMC Biol.">
        <title>The compact genome of the sponge Oopsacas minuta (Hexactinellida) is lacking key metazoan core genes.</title>
        <authorList>
            <person name="Santini S."/>
            <person name="Schenkelaars Q."/>
            <person name="Jourda C."/>
            <person name="Duchesne M."/>
            <person name="Belahbib H."/>
            <person name="Rocher C."/>
            <person name="Selva M."/>
            <person name="Riesgo A."/>
            <person name="Vervoort M."/>
            <person name="Leys S.P."/>
            <person name="Kodjabachian L."/>
            <person name="Le Bivic A."/>
            <person name="Borchiellini C."/>
            <person name="Claverie J.M."/>
            <person name="Renard E."/>
        </authorList>
    </citation>
    <scope>NUCLEOTIDE SEQUENCE [LARGE SCALE GENOMIC DNA]</scope>
    <source>
        <strain evidence="1">SPO-2</strain>
    </source>
</reference>
<dbReference type="EMBL" id="JAKMXF010000365">
    <property type="protein sequence ID" value="KAI6646000.1"/>
    <property type="molecule type" value="Genomic_DNA"/>
</dbReference>
<dbReference type="AlphaFoldDB" id="A0AAV7JBF9"/>
<dbReference type="Proteomes" id="UP001165289">
    <property type="component" value="Unassembled WGS sequence"/>
</dbReference>
<comment type="caution">
    <text evidence="1">The sequence shown here is derived from an EMBL/GenBank/DDBJ whole genome shotgun (WGS) entry which is preliminary data.</text>
</comment>
<protein>
    <submittedName>
        <fullName evidence="1">Uncharacterized protein</fullName>
    </submittedName>
</protein>
<sequence length="115" mass="12750">MALMLLTTELNFVITVTKYPAGIYNTALYMAAKLSVDIDKSSLTSLLENCTEKFLKYTKATEADGWKYANTENGVEVWKYSPTDGSPTNGLSRGRVSVKVLPELAEYDSQNNILL</sequence>
<gene>
    <name evidence="1" type="ORF">LOD99_13253</name>
</gene>
<proteinExistence type="predicted"/>
<name>A0AAV7JBF9_9METZ</name>
<accession>A0AAV7JBF9</accession>
<evidence type="ECO:0000313" key="2">
    <source>
        <dbReference type="Proteomes" id="UP001165289"/>
    </source>
</evidence>
<keyword evidence="2" id="KW-1185">Reference proteome</keyword>
<organism evidence="1 2">
    <name type="scientific">Oopsacas minuta</name>
    <dbReference type="NCBI Taxonomy" id="111878"/>
    <lineage>
        <taxon>Eukaryota</taxon>
        <taxon>Metazoa</taxon>
        <taxon>Porifera</taxon>
        <taxon>Hexactinellida</taxon>
        <taxon>Hexasterophora</taxon>
        <taxon>Lyssacinosida</taxon>
        <taxon>Leucopsacidae</taxon>
        <taxon>Oopsacas</taxon>
    </lineage>
</organism>